<proteinExistence type="inferred from homology"/>
<comment type="pathway">
    <text evidence="2 11">Carbohydrate degradation; glycolysis; pyruvate from D-glyceraldehyde 3-phosphate: step 2/5.</text>
</comment>
<evidence type="ECO:0000313" key="15">
    <source>
        <dbReference type="EMBL" id="KRT36300.1"/>
    </source>
</evidence>
<feature type="binding site" evidence="11 12">
    <location>
        <begin position="59"/>
        <end position="62"/>
    </location>
    <ligand>
        <name>substrate</name>
    </ligand>
</feature>
<dbReference type="FunFam" id="3.40.50.1260:FF:000006">
    <property type="entry name" value="Phosphoglycerate kinase"/>
    <property type="match status" value="1"/>
</dbReference>
<evidence type="ECO:0000256" key="4">
    <source>
        <dbReference type="ARBA" id="ARBA00011245"/>
    </source>
</evidence>
<dbReference type="UniPathway" id="UPA00109">
    <property type="reaction ID" value="UER00185"/>
</dbReference>
<dbReference type="PROSITE" id="PS00111">
    <property type="entry name" value="PGLYCERATE_KINASE"/>
    <property type="match status" value="1"/>
</dbReference>
<name>A0A0T5XD61_9BACT</name>
<organism evidence="15 16">
    <name type="scientific">Acetomicrobium hydrogeniformans ATCC BAA-1850</name>
    <dbReference type="NCBI Taxonomy" id="592015"/>
    <lineage>
        <taxon>Bacteria</taxon>
        <taxon>Thermotogati</taxon>
        <taxon>Synergistota</taxon>
        <taxon>Synergistia</taxon>
        <taxon>Synergistales</taxon>
        <taxon>Acetomicrobiaceae</taxon>
        <taxon>Acetomicrobium</taxon>
    </lineage>
</organism>
<gene>
    <name evidence="11" type="primary">pgk</name>
    <name evidence="15" type="ORF">HMPREF1705_03575</name>
</gene>
<comment type="subunit">
    <text evidence="4 11">Monomer.</text>
</comment>
<keyword evidence="9 11" id="KW-0418">Kinase</keyword>
<dbReference type="EC" id="2.7.2.3" evidence="5 11"/>
<dbReference type="InterPro" id="IPR015911">
    <property type="entry name" value="Phosphoglycerate_kinase_CS"/>
</dbReference>
<dbReference type="Gene3D" id="3.40.50.1260">
    <property type="entry name" value="Phosphoglycerate kinase, N-terminal domain"/>
    <property type="match status" value="2"/>
</dbReference>
<dbReference type="Pfam" id="PF00162">
    <property type="entry name" value="PGK"/>
    <property type="match status" value="1"/>
</dbReference>
<dbReference type="PIRSF" id="PIRSF000724">
    <property type="entry name" value="Pgk"/>
    <property type="match status" value="1"/>
</dbReference>
<dbReference type="InterPro" id="IPR036043">
    <property type="entry name" value="Phosphoglycerate_kinase_sf"/>
</dbReference>
<dbReference type="RefSeq" id="WP_057940962.1">
    <property type="nucleotide sequence ID" value="NZ_ACJX03000001.1"/>
</dbReference>
<dbReference type="Proteomes" id="UP000005273">
    <property type="component" value="Unassembled WGS sequence"/>
</dbReference>
<sequence>MKLRIPDSKDVSGKKVLVRVDFNVPMKDGVVTDDTRIKAHLDTLTFLRNSGARLALVSHLGRPKEGRDSQFSLKPVAEHLKALTGWKVTFIQDCIGEEVTRAVASQQQEEVLVLENVRFYKGETKNDPDFAKELAKPFEVFVMDAFSAAHRAHASTRGVVDYLTSFAGFLIKREIDSLGLVRDNPAHPYILILGGAKVSDKIGVIENLISKVDHIIIGGGMAYTFLKARGYGIGKSLCEEEKLEYAKEMLELSRSRGVEIHLPVDSVVAPDVKADVPASVIDLETSIPEDMMALDIGPKSIDNFSKIIGKAKTVFWNGPMGVFELEPFRAGTEKVALAVAQVTKNGGHTVIGGGDTAAAVNMLGFSDQMSHVSTGGGASLEFMEGKVLPGIEPLLAE</sequence>
<dbReference type="EMBL" id="ACJX03000001">
    <property type="protein sequence ID" value="KRT36300.1"/>
    <property type="molecule type" value="Genomic_DNA"/>
</dbReference>
<keyword evidence="11" id="KW-0324">Glycolysis</keyword>
<dbReference type="InterPro" id="IPR015824">
    <property type="entry name" value="Phosphoglycerate_kinase_N"/>
</dbReference>
<comment type="catalytic activity">
    <reaction evidence="1 11 14">
        <text>(2R)-3-phosphoglycerate + ATP = (2R)-3-phospho-glyceroyl phosphate + ADP</text>
        <dbReference type="Rhea" id="RHEA:14801"/>
        <dbReference type="ChEBI" id="CHEBI:30616"/>
        <dbReference type="ChEBI" id="CHEBI:57604"/>
        <dbReference type="ChEBI" id="CHEBI:58272"/>
        <dbReference type="ChEBI" id="CHEBI:456216"/>
        <dbReference type="EC" id="2.7.2.3"/>
    </reaction>
</comment>
<dbReference type="CDD" id="cd00318">
    <property type="entry name" value="Phosphoglycerate_kinase"/>
    <property type="match status" value="1"/>
</dbReference>
<feature type="binding site" evidence="11">
    <location>
        <position position="36"/>
    </location>
    <ligand>
        <name>substrate</name>
    </ligand>
</feature>
<dbReference type="AlphaFoldDB" id="A0A0T5XD61"/>
<comment type="caution">
    <text evidence="15">The sequence shown here is derived from an EMBL/GenBank/DDBJ whole genome shotgun (WGS) entry which is preliminary data.</text>
</comment>
<dbReference type="GO" id="GO:0006096">
    <property type="term" value="P:glycolytic process"/>
    <property type="evidence" value="ECO:0007669"/>
    <property type="project" value="UniProtKB-UniRule"/>
</dbReference>
<feature type="binding site" evidence="11 13">
    <location>
        <begin position="353"/>
        <end position="356"/>
    </location>
    <ligand>
        <name>ATP</name>
        <dbReference type="ChEBI" id="CHEBI:30616"/>
    </ligand>
</feature>
<evidence type="ECO:0000256" key="8">
    <source>
        <dbReference type="ARBA" id="ARBA00022741"/>
    </source>
</evidence>
<feature type="binding site" evidence="11">
    <location>
        <position position="118"/>
    </location>
    <ligand>
        <name>substrate</name>
    </ligand>
</feature>
<dbReference type="GO" id="GO:0043531">
    <property type="term" value="F:ADP binding"/>
    <property type="evidence" value="ECO:0007669"/>
    <property type="project" value="TreeGrafter"/>
</dbReference>
<dbReference type="InterPro" id="IPR001576">
    <property type="entry name" value="Phosphoglycerate_kinase"/>
</dbReference>
<keyword evidence="10 11" id="KW-0067">ATP-binding</keyword>
<dbReference type="HAMAP" id="MF_00145">
    <property type="entry name" value="Phosphoglyc_kinase"/>
    <property type="match status" value="1"/>
</dbReference>
<evidence type="ECO:0000256" key="9">
    <source>
        <dbReference type="ARBA" id="ARBA00022777"/>
    </source>
</evidence>
<feature type="binding site" evidence="12">
    <location>
        <position position="36"/>
    </location>
    <ligand>
        <name>(2R)-3-phosphoglycerate</name>
        <dbReference type="ChEBI" id="CHEBI:58272"/>
    </ligand>
</feature>
<dbReference type="OrthoDB" id="9808460at2"/>
<evidence type="ECO:0000256" key="11">
    <source>
        <dbReference type="HAMAP-Rule" id="MF_00145"/>
    </source>
</evidence>
<evidence type="ECO:0000256" key="13">
    <source>
        <dbReference type="PIRSR" id="PIRSR000724-2"/>
    </source>
</evidence>
<keyword evidence="8 11" id="KW-0547">Nucleotide-binding</keyword>
<evidence type="ECO:0000256" key="12">
    <source>
        <dbReference type="PIRSR" id="PIRSR000724-1"/>
    </source>
</evidence>
<keyword evidence="16" id="KW-1185">Reference proteome</keyword>
<evidence type="ECO:0000256" key="5">
    <source>
        <dbReference type="ARBA" id="ARBA00013061"/>
    </source>
</evidence>
<keyword evidence="11" id="KW-0963">Cytoplasm</keyword>
<comment type="caution">
    <text evidence="11">Lacks conserved residue(s) required for the propagation of feature annotation.</text>
</comment>
<dbReference type="eggNOG" id="COG0126">
    <property type="taxonomic scope" value="Bacteria"/>
</dbReference>
<dbReference type="GO" id="GO:0005524">
    <property type="term" value="F:ATP binding"/>
    <property type="evidence" value="ECO:0007669"/>
    <property type="project" value="UniProtKB-KW"/>
</dbReference>
<evidence type="ECO:0000256" key="3">
    <source>
        <dbReference type="ARBA" id="ARBA00008982"/>
    </source>
</evidence>
<comment type="subcellular location">
    <subcellularLocation>
        <location evidence="11">Cytoplasm</location>
    </subcellularLocation>
</comment>
<evidence type="ECO:0000256" key="7">
    <source>
        <dbReference type="ARBA" id="ARBA00022679"/>
    </source>
</evidence>
<evidence type="ECO:0000256" key="10">
    <source>
        <dbReference type="ARBA" id="ARBA00022840"/>
    </source>
</evidence>
<evidence type="ECO:0000256" key="6">
    <source>
        <dbReference type="ARBA" id="ARBA00016471"/>
    </source>
</evidence>
<protein>
    <recommendedName>
        <fullName evidence="6 11">Phosphoglycerate kinase</fullName>
        <ecNumber evidence="5 11">2.7.2.3</ecNumber>
    </recommendedName>
</protein>
<accession>A0A0T5XD61</accession>
<reference evidence="16" key="1">
    <citation type="submission" date="2012-09" db="EMBL/GenBank/DDBJ databases">
        <authorList>
            <person name="Weinstock G."/>
            <person name="Sodergren E."/>
            <person name="Clifton S."/>
            <person name="Fulton L."/>
            <person name="Fulton B."/>
            <person name="Courtney L."/>
            <person name="Fronick C."/>
            <person name="Harrison M."/>
            <person name="Strong C."/>
            <person name="Farmer C."/>
            <person name="Delehaunty K."/>
            <person name="Markovic C."/>
            <person name="Hall O."/>
            <person name="Minx P."/>
            <person name="Tomlinson C."/>
            <person name="Mitreva M."/>
            <person name="Nelson J."/>
            <person name="Hou S."/>
            <person name="Wollam A."/>
            <person name="Pepin K.H."/>
            <person name="Johnson M."/>
            <person name="Bhonagiri V."/>
            <person name="Nash W.E."/>
            <person name="Suruliraj S."/>
            <person name="Warren W."/>
            <person name="Chinwalla A."/>
            <person name="Mardis E.R."/>
            <person name="Wilson R.K."/>
        </authorList>
    </citation>
    <scope>NUCLEOTIDE SEQUENCE [LARGE SCALE GENOMIC DNA]</scope>
    <source>
        <strain evidence="16">OS1</strain>
    </source>
</reference>
<feature type="binding site" evidence="12">
    <location>
        <position position="118"/>
    </location>
    <ligand>
        <name>(2R)-3-phosphoglycerate</name>
        <dbReference type="ChEBI" id="CHEBI:58272"/>
    </ligand>
</feature>
<evidence type="ECO:0000256" key="1">
    <source>
        <dbReference type="ARBA" id="ARBA00000642"/>
    </source>
</evidence>
<evidence type="ECO:0000256" key="2">
    <source>
        <dbReference type="ARBA" id="ARBA00004838"/>
    </source>
</evidence>
<dbReference type="GO" id="GO:0004618">
    <property type="term" value="F:phosphoglycerate kinase activity"/>
    <property type="evidence" value="ECO:0007669"/>
    <property type="project" value="UniProtKB-UniRule"/>
</dbReference>
<comment type="similarity">
    <text evidence="3 11 14">Belongs to the phosphoglycerate kinase family.</text>
</comment>
<evidence type="ECO:0000256" key="14">
    <source>
        <dbReference type="RuleBase" id="RU000532"/>
    </source>
</evidence>
<dbReference type="PANTHER" id="PTHR11406:SF23">
    <property type="entry name" value="PHOSPHOGLYCERATE KINASE 1, CHLOROPLASTIC-RELATED"/>
    <property type="match status" value="1"/>
</dbReference>
<dbReference type="STRING" id="592015.HMPREF1705_03575"/>
<dbReference type="SUPFAM" id="SSF53748">
    <property type="entry name" value="Phosphoglycerate kinase"/>
    <property type="match status" value="1"/>
</dbReference>
<dbReference type="GO" id="GO:0006094">
    <property type="term" value="P:gluconeogenesis"/>
    <property type="evidence" value="ECO:0007669"/>
    <property type="project" value="TreeGrafter"/>
</dbReference>
<dbReference type="PRINTS" id="PR00477">
    <property type="entry name" value="PHGLYCKINASE"/>
</dbReference>
<dbReference type="PANTHER" id="PTHR11406">
    <property type="entry name" value="PHOSPHOGLYCERATE KINASE"/>
    <property type="match status" value="1"/>
</dbReference>
<feature type="binding site" evidence="11 13">
    <location>
        <position position="324"/>
    </location>
    <ligand>
        <name>ATP</name>
        <dbReference type="ChEBI" id="CHEBI:30616"/>
    </ligand>
</feature>
<feature type="binding site" evidence="12">
    <location>
        <position position="151"/>
    </location>
    <ligand>
        <name>(2R)-3-phosphoglycerate</name>
        <dbReference type="ChEBI" id="CHEBI:58272"/>
    </ligand>
</feature>
<feature type="binding site" evidence="11 13">
    <location>
        <position position="201"/>
    </location>
    <ligand>
        <name>ATP</name>
        <dbReference type="ChEBI" id="CHEBI:30616"/>
    </ligand>
</feature>
<keyword evidence="7 11" id="KW-0808">Transferase</keyword>
<evidence type="ECO:0000313" key="16">
    <source>
        <dbReference type="Proteomes" id="UP000005273"/>
    </source>
</evidence>
<dbReference type="FunFam" id="3.40.50.1260:FF:000003">
    <property type="entry name" value="Phosphoglycerate kinase"/>
    <property type="match status" value="1"/>
</dbReference>
<feature type="binding site" evidence="11 12">
    <location>
        <begin position="21"/>
        <end position="23"/>
    </location>
    <ligand>
        <name>substrate</name>
    </ligand>
</feature>
<dbReference type="GO" id="GO:0005829">
    <property type="term" value="C:cytosol"/>
    <property type="evidence" value="ECO:0007669"/>
    <property type="project" value="TreeGrafter"/>
</dbReference>
<feature type="binding site" evidence="11">
    <location>
        <position position="151"/>
    </location>
    <ligand>
        <name>substrate</name>
    </ligand>
</feature>